<dbReference type="Pfam" id="PF02195">
    <property type="entry name" value="ParB_N"/>
    <property type="match status" value="1"/>
</dbReference>
<dbReference type="PANTHER" id="PTHR33375">
    <property type="entry name" value="CHROMOSOME-PARTITIONING PROTEIN PARB-RELATED"/>
    <property type="match status" value="1"/>
</dbReference>
<sequence>MSRGGVRSFAALAETIGEKSTIDGASVTSIVPKAGQSRSAPLRDLVGNPRNPRDSLGNLDELASIVNHQLQPVVVVTKGAYQALYPDVAIDARWVVILGNRRLAAAHKFGRPELDIVIKDELAVDRATLLTAVIAENVDRSGFDVIEEARAVESLVGEYGSADAAAAHLHKSKTWVSQRRALLKLAPELQEATRSGELPIREARDLARVPLDEQRASWKQAQVDRGSHPAPETSADDSTGDNGRQSDDGRSEDRQTAAPSRSVGRALRRFDVDPGALAVALHAQIGDAGAKTLAAQLRKLVKQ</sequence>
<reference evidence="4 5" key="1">
    <citation type="journal article" date="2019" name="Emerg. Microbes Infect.">
        <title>Comprehensive subspecies identification of 175 nontuberculous mycobacteria species based on 7547 genomic profiles.</title>
        <authorList>
            <person name="Matsumoto Y."/>
            <person name="Kinjo T."/>
            <person name="Motooka D."/>
            <person name="Nabeya D."/>
            <person name="Jung N."/>
            <person name="Uechi K."/>
            <person name="Horii T."/>
            <person name="Iida T."/>
            <person name="Fujita J."/>
            <person name="Nakamura S."/>
        </authorList>
    </citation>
    <scope>NUCLEOTIDE SEQUENCE [LARGE SCALE GENOMIC DNA]</scope>
    <source>
        <strain evidence="4 5">JCM 13574</strain>
        <plasmid evidence="5">pjcm13574 dna</plasmid>
    </source>
</reference>
<proteinExistence type="predicted"/>
<dbReference type="GO" id="GO:0007059">
    <property type="term" value="P:chromosome segregation"/>
    <property type="evidence" value="ECO:0007669"/>
    <property type="project" value="UniProtKB-KW"/>
</dbReference>
<dbReference type="Gene3D" id="1.10.10.2830">
    <property type="match status" value="1"/>
</dbReference>
<keyword evidence="1" id="KW-0159">Chromosome partition</keyword>
<dbReference type="RefSeq" id="WP_163744923.1">
    <property type="nucleotide sequence ID" value="NZ_AP022611.1"/>
</dbReference>
<dbReference type="Proteomes" id="UP000466517">
    <property type="component" value="Plasmid pJCM13574"/>
</dbReference>
<organism evidence="4 5">
    <name type="scientific">Mycolicibacterium madagascariense</name>
    <dbReference type="NCBI Taxonomy" id="212765"/>
    <lineage>
        <taxon>Bacteria</taxon>
        <taxon>Bacillati</taxon>
        <taxon>Actinomycetota</taxon>
        <taxon>Actinomycetes</taxon>
        <taxon>Mycobacteriales</taxon>
        <taxon>Mycobacteriaceae</taxon>
        <taxon>Mycolicibacterium</taxon>
    </lineage>
</organism>
<dbReference type="SMART" id="SM00470">
    <property type="entry name" value="ParB"/>
    <property type="match status" value="1"/>
</dbReference>
<dbReference type="GO" id="GO:0045881">
    <property type="term" value="P:positive regulation of sporulation resulting in formation of a cellular spore"/>
    <property type="evidence" value="ECO:0007669"/>
    <property type="project" value="TreeGrafter"/>
</dbReference>
<keyword evidence="5" id="KW-1185">Reference proteome</keyword>
<geneLocation type="plasmid" evidence="5">
    <name>pjcm13574 dna</name>
</geneLocation>
<keyword evidence="4" id="KW-0614">Plasmid</keyword>
<dbReference type="Pfam" id="PF17762">
    <property type="entry name" value="HTH_ParB"/>
    <property type="match status" value="1"/>
</dbReference>
<dbReference type="KEGG" id="mmag:MMAD_56600"/>
<dbReference type="AlphaFoldDB" id="A0A7I7XQ98"/>
<dbReference type="InterPro" id="IPR050336">
    <property type="entry name" value="Chromosome_partition/occlusion"/>
</dbReference>
<gene>
    <name evidence="4" type="ORF">MMAD_56600</name>
</gene>
<evidence type="ECO:0000313" key="5">
    <source>
        <dbReference type="Proteomes" id="UP000466517"/>
    </source>
</evidence>
<dbReference type="SUPFAM" id="SSF110849">
    <property type="entry name" value="ParB/Sulfiredoxin"/>
    <property type="match status" value="1"/>
</dbReference>
<protein>
    <recommendedName>
        <fullName evidence="3">ParB-like N-terminal domain-containing protein</fullName>
    </recommendedName>
</protein>
<evidence type="ECO:0000313" key="4">
    <source>
        <dbReference type="EMBL" id="BBZ31365.1"/>
    </source>
</evidence>
<feature type="compositionally biased region" description="Basic and acidic residues" evidence="2">
    <location>
        <begin position="244"/>
        <end position="255"/>
    </location>
</feature>
<dbReference type="PANTHER" id="PTHR33375:SF1">
    <property type="entry name" value="CHROMOSOME-PARTITIONING PROTEIN PARB-RELATED"/>
    <property type="match status" value="1"/>
</dbReference>
<dbReference type="SUPFAM" id="SSF109709">
    <property type="entry name" value="KorB DNA-binding domain-like"/>
    <property type="match status" value="1"/>
</dbReference>
<feature type="region of interest" description="Disordered" evidence="2">
    <location>
        <begin position="214"/>
        <end position="268"/>
    </location>
</feature>
<name>A0A7I7XQ98_9MYCO</name>
<evidence type="ECO:0000256" key="1">
    <source>
        <dbReference type="ARBA" id="ARBA00022829"/>
    </source>
</evidence>
<dbReference type="GO" id="GO:0005694">
    <property type="term" value="C:chromosome"/>
    <property type="evidence" value="ECO:0007669"/>
    <property type="project" value="TreeGrafter"/>
</dbReference>
<dbReference type="InterPro" id="IPR041468">
    <property type="entry name" value="HTH_ParB/Spo0J"/>
</dbReference>
<evidence type="ECO:0000256" key="2">
    <source>
        <dbReference type="SAM" id="MobiDB-lite"/>
    </source>
</evidence>
<dbReference type="InterPro" id="IPR003115">
    <property type="entry name" value="ParB_N"/>
</dbReference>
<dbReference type="EMBL" id="AP022611">
    <property type="protein sequence ID" value="BBZ31365.1"/>
    <property type="molecule type" value="Genomic_DNA"/>
</dbReference>
<accession>A0A7I7XQ98</accession>
<feature type="domain" description="ParB-like N-terminal" evidence="3">
    <location>
        <begin position="38"/>
        <end position="138"/>
    </location>
</feature>
<evidence type="ECO:0000259" key="3">
    <source>
        <dbReference type="SMART" id="SM00470"/>
    </source>
</evidence>
<dbReference type="InterPro" id="IPR036086">
    <property type="entry name" value="ParB/Sulfiredoxin_sf"/>
</dbReference>